<dbReference type="AlphaFoldDB" id="A0A328F7J9"/>
<reference evidence="2 3" key="1">
    <citation type="submission" date="2018-06" db="EMBL/GenBank/DDBJ databases">
        <title>Complete Genome Sequence of Desulfobacter hydrogenophilus (DSM3380).</title>
        <authorList>
            <person name="Marietou A."/>
            <person name="Schreiber L."/>
            <person name="Marshall I."/>
            <person name="Jorgensen B."/>
        </authorList>
    </citation>
    <scope>NUCLEOTIDE SEQUENCE [LARGE SCALE GENOMIC DNA]</scope>
    <source>
        <strain evidence="2 3">DSM 3380</strain>
    </source>
</reference>
<evidence type="ECO:0000313" key="4">
    <source>
        <dbReference type="Proteomes" id="UP000293902"/>
    </source>
</evidence>
<evidence type="ECO:0000313" key="3">
    <source>
        <dbReference type="Proteomes" id="UP000248798"/>
    </source>
</evidence>
<reference evidence="1 4" key="2">
    <citation type="submission" date="2019-02" db="EMBL/GenBank/DDBJ databases">
        <title>Complete genome sequence of Desulfobacter hydrogenophilus AcRS1.</title>
        <authorList>
            <person name="Marietou A."/>
            <person name="Lund M.B."/>
            <person name="Marshall I.P.G."/>
            <person name="Schreiber L."/>
            <person name="Jorgensen B."/>
        </authorList>
    </citation>
    <scope>NUCLEOTIDE SEQUENCE [LARGE SCALE GENOMIC DNA]</scope>
    <source>
        <strain evidence="1 4">AcRS1</strain>
    </source>
</reference>
<accession>A0A328F7J9</accession>
<evidence type="ECO:0000313" key="2">
    <source>
        <dbReference type="EMBL" id="RAM00176.1"/>
    </source>
</evidence>
<dbReference type="EMBL" id="QLNI01000060">
    <property type="protein sequence ID" value="RAM00176.1"/>
    <property type="molecule type" value="Genomic_DNA"/>
</dbReference>
<protein>
    <submittedName>
        <fullName evidence="2">Uncharacterized protein</fullName>
    </submittedName>
</protein>
<dbReference type="RefSeq" id="WP_111960144.1">
    <property type="nucleotide sequence ID" value="NZ_CP036313.1"/>
</dbReference>
<organism evidence="2 3">
    <name type="scientific">Desulfobacter hydrogenophilus</name>
    <dbReference type="NCBI Taxonomy" id="2291"/>
    <lineage>
        <taxon>Bacteria</taxon>
        <taxon>Pseudomonadati</taxon>
        <taxon>Thermodesulfobacteriota</taxon>
        <taxon>Desulfobacteria</taxon>
        <taxon>Desulfobacterales</taxon>
        <taxon>Desulfobacteraceae</taxon>
        <taxon>Desulfobacter</taxon>
    </lineage>
</organism>
<keyword evidence="4" id="KW-1185">Reference proteome</keyword>
<sequence length="138" mass="15781">MMAMKIEQQLSYEYVRQEFEDVGEDLDQDLSIVRISVTRDVHTDSMDLEVCIYGQENDTDGPSVVQAVYSEADLVQGEETLGKRAFYVNTVLSLFDQDLLDLFIRSRTKIIWNDGDTTCRQIDPAHDGKTDILLPQNQ</sequence>
<name>A0A328F7J9_9BACT</name>
<gene>
    <name evidence="2" type="ORF">DO021_20495</name>
    <name evidence="1" type="ORF">EYB58_17550</name>
</gene>
<dbReference type="Proteomes" id="UP000248798">
    <property type="component" value="Unassembled WGS sequence"/>
</dbReference>
<dbReference type="EMBL" id="CP036313">
    <property type="protein sequence ID" value="QBH14571.1"/>
    <property type="molecule type" value="Genomic_DNA"/>
</dbReference>
<evidence type="ECO:0000313" key="1">
    <source>
        <dbReference type="EMBL" id="QBH14571.1"/>
    </source>
</evidence>
<dbReference type="Proteomes" id="UP000293902">
    <property type="component" value="Chromosome"/>
</dbReference>
<proteinExistence type="predicted"/>